<evidence type="ECO:0000259" key="2">
    <source>
        <dbReference type="PROSITE" id="PS50013"/>
    </source>
</evidence>
<reference evidence="3" key="2">
    <citation type="journal article" date="2024" name="Plant">
        <title>Genomic evolution and insights into agronomic trait innovations of Sesamum species.</title>
        <authorList>
            <person name="Miao H."/>
            <person name="Wang L."/>
            <person name="Qu L."/>
            <person name="Liu H."/>
            <person name="Sun Y."/>
            <person name="Le M."/>
            <person name="Wang Q."/>
            <person name="Wei S."/>
            <person name="Zheng Y."/>
            <person name="Lin W."/>
            <person name="Duan Y."/>
            <person name="Cao H."/>
            <person name="Xiong S."/>
            <person name="Wang X."/>
            <person name="Wei L."/>
            <person name="Li C."/>
            <person name="Ma Q."/>
            <person name="Ju M."/>
            <person name="Zhao R."/>
            <person name="Li G."/>
            <person name="Mu C."/>
            <person name="Tian Q."/>
            <person name="Mei H."/>
            <person name="Zhang T."/>
            <person name="Gao T."/>
            <person name="Zhang H."/>
        </authorList>
    </citation>
    <scope>NUCLEOTIDE SEQUENCE</scope>
    <source>
        <strain evidence="3">KEN1</strain>
    </source>
</reference>
<dbReference type="PANTHER" id="PTHR46148">
    <property type="entry name" value="CHROMO DOMAIN-CONTAINING PROTEIN"/>
    <property type="match status" value="1"/>
</dbReference>
<protein>
    <recommendedName>
        <fullName evidence="2">Chromo domain-containing protein</fullName>
    </recommendedName>
</protein>
<gene>
    <name evidence="3" type="ORF">Slati_2084000</name>
</gene>
<dbReference type="Pfam" id="PF24626">
    <property type="entry name" value="SH3_Tf2-1"/>
    <property type="match status" value="1"/>
</dbReference>
<evidence type="ECO:0000256" key="1">
    <source>
        <dbReference type="SAM" id="MobiDB-lite"/>
    </source>
</evidence>
<dbReference type="InterPro" id="IPR016197">
    <property type="entry name" value="Chromo-like_dom_sf"/>
</dbReference>
<comment type="caution">
    <text evidence="3">The sequence shown here is derived from an EMBL/GenBank/DDBJ whole genome shotgun (WGS) entry which is preliminary data.</text>
</comment>
<accession>A0AAW2WQD6</accession>
<dbReference type="InterPro" id="IPR000953">
    <property type="entry name" value="Chromo/chromo_shadow_dom"/>
</dbReference>
<dbReference type="InterPro" id="IPR056924">
    <property type="entry name" value="SH3_Tf2-1"/>
</dbReference>
<dbReference type="PANTHER" id="PTHR46148:SF54">
    <property type="entry name" value="RETROTRANSPOSON-LIKE PROTEIN"/>
    <property type="match status" value="1"/>
</dbReference>
<dbReference type="AlphaFoldDB" id="A0AAW2WQD6"/>
<evidence type="ECO:0000313" key="3">
    <source>
        <dbReference type="EMBL" id="KAL0443613.1"/>
    </source>
</evidence>
<feature type="compositionally biased region" description="Polar residues" evidence="1">
    <location>
        <begin position="212"/>
        <end position="222"/>
    </location>
</feature>
<dbReference type="PROSITE" id="PS50013">
    <property type="entry name" value="CHROMO_2"/>
    <property type="match status" value="1"/>
</dbReference>
<sequence length="249" mass="28050">MTPYQALYGRPPLSPLTYVNGTTHVASLDEILRQCQSTLSTLRYHLNRARLQMKQQADRHRRDLTFSKLSRRFYGPFRIIHCLGPVAYELALPPESRIHPVFHASLLKPFYGDPLTAVSISLSAPPEVSPLLSPHRILGHRTIRTSSGLESQLLIHWEGQDEAESTWVSSDSFLSSFPHFDLEAKVFLDRPGIVRNKANVGLKLTEKGLEETTPNEASNGLKITNGPPGPSLRRSTRSLNKPSWLKDFY</sequence>
<dbReference type="SUPFAM" id="SSF54160">
    <property type="entry name" value="Chromo domain-like"/>
    <property type="match status" value="1"/>
</dbReference>
<name>A0AAW2WQD6_9LAMI</name>
<dbReference type="EMBL" id="JACGWN010000007">
    <property type="protein sequence ID" value="KAL0443613.1"/>
    <property type="molecule type" value="Genomic_DNA"/>
</dbReference>
<feature type="domain" description="Chromo" evidence="2">
    <location>
        <begin position="132"/>
        <end position="167"/>
    </location>
</feature>
<feature type="region of interest" description="Disordered" evidence="1">
    <location>
        <begin position="209"/>
        <end position="237"/>
    </location>
</feature>
<organism evidence="3">
    <name type="scientific">Sesamum latifolium</name>
    <dbReference type="NCBI Taxonomy" id="2727402"/>
    <lineage>
        <taxon>Eukaryota</taxon>
        <taxon>Viridiplantae</taxon>
        <taxon>Streptophyta</taxon>
        <taxon>Embryophyta</taxon>
        <taxon>Tracheophyta</taxon>
        <taxon>Spermatophyta</taxon>
        <taxon>Magnoliopsida</taxon>
        <taxon>eudicotyledons</taxon>
        <taxon>Gunneridae</taxon>
        <taxon>Pentapetalae</taxon>
        <taxon>asterids</taxon>
        <taxon>lamiids</taxon>
        <taxon>Lamiales</taxon>
        <taxon>Pedaliaceae</taxon>
        <taxon>Sesamum</taxon>
    </lineage>
</organism>
<proteinExistence type="predicted"/>
<reference evidence="3" key="1">
    <citation type="submission" date="2020-06" db="EMBL/GenBank/DDBJ databases">
        <authorList>
            <person name="Li T."/>
            <person name="Hu X."/>
            <person name="Zhang T."/>
            <person name="Song X."/>
            <person name="Zhang H."/>
            <person name="Dai N."/>
            <person name="Sheng W."/>
            <person name="Hou X."/>
            <person name="Wei L."/>
        </authorList>
    </citation>
    <scope>NUCLEOTIDE SEQUENCE</scope>
    <source>
        <strain evidence="3">KEN1</strain>
        <tissue evidence="3">Leaf</tissue>
    </source>
</reference>